<evidence type="ECO:0000313" key="1">
    <source>
        <dbReference type="EMBL" id="CAD9770656.1"/>
    </source>
</evidence>
<name>A0A7S2TWF8_9EUKA</name>
<proteinExistence type="predicted"/>
<accession>A0A7S2TWF8</accession>
<dbReference type="EMBL" id="HBHP01023559">
    <property type="protein sequence ID" value="CAD9770656.1"/>
    <property type="molecule type" value="Transcribed_RNA"/>
</dbReference>
<dbReference type="AlphaFoldDB" id="A0A7S2TWF8"/>
<protein>
    <submittedName>
        <fullName evidence="1">Uncharacterized protein</fullName>
    </submittedName>
</protein>
<sequence length="113" mass="12833">MQSHDDPLIGEKAHWKTTNVQKTGAQTHYLFLPRLTACKRHVLRPHAVTLYSVRGNVNGIAFMQELQTGKIHCVITFSARKRSPARCPTDRSQANTQQVCTKIIDESKEKKSF</sequence>
<gene>
    <name evidence="1" type="ORF">LSP00402_LOCUS14644</name>
</gene>
<reference evidence="1" key="1">
    <citation type="submission" date="2021-01" db="EMBL/GenBank/DDBJ databases">
        <authorList>
            <person name="Corre E."/>
            <person name="Pelletier E."/>
            <person name="Niang G."/>
            <person name="Scheremetjew M."/>
            <person name="Finn R."/>
            <person name="Kale V."/>
            <person name="Holt S."/>
            <person name="Cochrane G."/>
            <person name="Meng A."/>
            <person name="Brown T."/>
            <person name="Cohen L."/>
        </authorList>
    </citation>
    <scope>NUCLEOTIDE SEQUENCE</scope>
    <source>
        <strain evidence="1">CCMP622</strain>
    </source>
</reference>
<organism evidence="1">
    <name type="scientific">Lotharella oceanica</name>
    <dbReference type="NCBI Taxonomy" id="641309"/>
    <lineage>
        <taxon>Eukaryota</taxon>
        <taxon>Sar</taxon>
        <taxon>Rhizaria</taxon>
        <taxon>Cercozoa</taxon>
        <taxon>Chlorarachniophyceae</taxon>
        <taxon>Lotharella</taxon>
    </lineage>
</organism>